<keyword evidence="2" id="KW-0677">Repeat</keyword>
<organism evidence="6 7">
    <name type="scientific">Plasmodium malariae</name>
    <dbReference type="NCBI Taxonomy" id="5858"/>
    <lineage>
        <taxon>Eukaryota</taxon>
        <taxon>Sar</taxon>
        <taxon>Alveolata</taxon>
        <taxon>Apicomplexa</taxon>
        <taxon>Aconoidasida</taxon>
        <taxon>Haemosporida</taxon>
        <taxon>Plasmodiidae</taxon>
        <taxon>Plasmodium</taxon>
        <taxon>Plasmodium (Plasmodium)</taxon>
    </lineage>
</organism>
<dbReference type="PROSITE" id="PS50294">
    <property type="entry name" value="WD_REPEATS_REGION"/>
    <property type="match status" value="3"/>
</dbReference>
<keyword evidence="4" id="KW-0175">Coiled coil</keyword>
<dbReference type="PANTHER" id="PTHR14604:SF3">
    <property type="entry name" value="SPERM-ASSOCIATED ANTIGEN 16 PROTEIN"/>
    <property type="match status" value="1"/>
</dbReference>
<evidence type="ECO:0000313" key="7">
    <source>
        <dbReference type="Proteomes" id="UP000219813"/>
    </source>
</evidence>
<dbReference type="CDD" id="cd00200">
    <property type="entry name" value="WD40"/>
    <property type="match status" value="1"/>
</dbReference>
<dbReference type="KEGG" id="pmal:PMUG01_06014100"/>
<evidence type="ECO:0000256" key="4">
    <source>
        <dbReference type="SAM" id="Coils"/>
    </source>
</evidence>
<keyword evidence="1 3" id="KW-0853">WD repeat</keyword>
<dbReference type="OMA" id="VSDDETW"/>
<feature type="compositionally biased region" description="Basic and acidic residues" evidence="5">
    <location>
        <begin position="46"/>
        <end position="59"/>
    </location>
</feature>
<dbReference type="AlphaFoldDB" id="A0A1D3JJK5"/>
<evidence type="ECO:0000256" key="2">
    <source>
        <dbReference type="ARBA" id="ARBA00022737"/>
    </source>
</evidence>
<dbReference type="InterPro" id="IPR036322">
    <property type="entry name" value="WD40_repeat_dom_sf"/>
</dbReference>
<dbReference type="PRINTS" id="PR00320">
    <property type="entry name" value="GPROTEINBRPT"/>
</dbReference>
<dbReference type="Gene3D" id="2.130.10.10">
    <property type="entry name" value="YVTN repeat-like/Quinoprotein amine dehydrogenase"/>
    <property type="match status" value="3"/>
</dbReference>
<feature type="repeat" description="WD" evidence="3">
    <location>
        <begin position="352"/>
        <end position="393"/>
    </location>
</feature>
<dbReference type="OrthoDB" id="538223at2759"/>
<dbReference type="InterPro" id="IPR050995">
    <property type="entry name" value="WD-F-box_domain-protein"/>
</dbReference>
<dbReference type="GeneID" id="39867534"/>
<dbReference type="InterPro" id="IPR001680">
    <property type="entry name" value="WD40_rpt"/>
</dbReference>
<dbReference type="EMBL" id="LT594627">
    <property type="protein sequence ID" value="SBT86655.1"/>
    <property type="molecule type" value="Genomic_DNA"/>
</dbReference>
<evidence type="ECO:0000256" key="1">
    <source>
        <dbReference type="ARBA" id="ARBA00022574"/>
    </source>
</evidence>
<dbReference type="Pfam" id="PF00400">
    <property type="entry name" value="WD40"/>
    <property type="match status" value="5"/>
</dbReference>
<sequence>MVDIKKENISVDKKKIKNKIDNDEYNATSLVEKITDNEETNIDNTEDGKTDENNRKYEEDSNLESDSDDSESFEKLLKNAKVVNISSFNKDELISGEKNSKTFPIDEKYVSMALSFIYNFMVEHEFVESLEVFEKEYVKKFGDDINKLRKTRHEDIFTQNELLRNDFLNHEKFTKEIQNSLEDANKKVQKTIKERDYYLMHHKRVLQEKETLNKEIQKQKKEIEKFQNSVEEIRTKYESVLKEKMLAVLEKEKRDTKIEGLNKYIERLKDLLESSKSDSSIANISSIHEKSSNNVPQNITSKRDKKDLGKIDTKREDTPWPNKESAPCEMNENEDKENFNLCIFSLNIEKSFNAHNNAVSGLAYNNKVHLLATGGDDGQWKTWSATNYELVMASQAHKKWIGDICFNKEGNILCTCSGDSKIKLWDMIKEKCVHTFKNSTGPIWSLSFHYEGDFFASASMDQTIRIFDMNSLRQRQILRGHVDSVNCVNFHPFFSTLVSASVDKTVSIWDMRSGLCENTFYGHHFPCSYSNFSTDAKWIYSCDSGGVVKIWDIRTNKCLINLDAGPSSANKCPMDNNNKYLFIASEDHTIKIFDITERKFVRALKHEFPIKNVILENNKLYCSLSNGNICVWEQMEK</sequence>
<protein>
    <submittedName>
        <fullName evidence="6">WD repeat-containing protein, putative</fullName>
    </submittedName>
</protein>
<evidence type="ECO:0000256" key="3">
    <source>
        <dbReference type="PROSITE-ProRule" id="PRU00221"/>
    </source>
</evidence>
<dbReference type="SUPFAM" id="SSF50978">
    <property type="entry name" value="WD40 repeat-like"/>
    <property type="match status" value="1"/>
</dbReference>
<dbReference type="InterPro" id="IPR020472">
    <property type="entry name" value="WD40_PAC1"/>
</dbReference>
<feature type="repeat" description="WD" evidence="3">
    <location>
        <begin position="436"/>
        <end position="477"/>
    </location>
</feature>
<feature type="repeat" description="WD" evidence="3">
    <location>
        <begin position="478"/>
        <end position="519"/>
    </location>
</feature>
<feature type="region of interest" description="Disordered" evidence="5">
    <location>
        <begin position="285"/>
        <end position="331"/>
    </location>
</feature>
<dbReference type="VEuPathDB" id="PlasmoDB:PmUG01_06014100"/>
<dbReference type="InterPro" id="IPR015943">
    <property type="entry name" value="WD40/YVTN_repeat-like_dom_sf"/>
</dbReference>
<name>A0A1D3JJK5_PLAMA</name>
<feature type="region of interest" description="Disordered" evidence="5">
    <location>
        <begin position="31"/>
        <end position="70"/>
    </location>
</feature>
<feature type="repeat" description="WD" evidence="3">
    <location>
        <begin position="520"/>
        <end position="561"/>
    </location>
</feature>
<feature type="coiled-coil region" evidence="4">
    <location>
        <begin position="174"/>
        <end position="278"/>
    </location>
</feature>
<dbReference type="Proteomes" id="UP000219813">
    <property type="component" value="Chromosome 6"/>
</dbReference>
<feature type="repeat" description="WD" evidence="3">
    <location>
        <begin position="394"/>
        <end position="435"/>
    </location>
</feature>
<reference evidence="6 7" key="1">
    <citation type="submission" date="2016-06" db="EMBL/GenBank/DDBJ databases">
        <authorList>
            <consortium name="Pathogen Informatics"/>
        </authorList>
    </citation>
    <scope>NUCLEOTIDE SEQUENCE [LARGE SCALE GENOMIC DNA]</scope>
</reference>
<dbReference type="PROSITE" id="PS00678">
    <property type="entry name" value="WD_REPEATS_1"/>
    <property type="match status" value="2"/>
</dbReference>
<dbReference type="PROSITE" id="PS50082">
    <property type="entry name" value="WD_REPEATS_2"/>
    <property type="match status" value="5"/>
</dbReference>
<keyword evidence="7" id="KW-1185">Reference proteome</keyword>
<evidence type="ECO:0000256" key="5">
    <source>
        <dbReference type="SAM" id="MobiDB-lite"/>
    </source>
</evidence>
<feature type="compositionally biased region" description="Acidic residues" evidence="5">
    <location>
        <begin position="60"/>
        <end position="70"/>
    </location>
</feature>
<gene>
    <name evidence="6" type="primary">PmUG01_06014100</name>
    <name evidence="6" type="ORF">PMUG01_06014100</name>
</gene>
<evidence type="ECO:0000313" key="6">
    <source>
        <dbReference type="EMBL" id="SBT86655.1"/>
    </source>
</evidence>
<dbReference type="InterPro" id="IPR019775">
    <property type="entry name" value="WD40_repeat_CS"/>
</dbReference>
<accession>A0A1D3JJK5</accession>
<dbReference type="PANTHER" id="PTHR14604">
    <property type="entry name" value="WD40 REPEAT PF20"/>
    <property type="match status" value="1"/>
</dbReference>
<dbReference type="RefSeq" id="XP_028859799.1">
    <property type="nucleotide sequence ID" value="XM_029003707.1"/>
</dbReference>
<proteinExistence type="predicted"/>
<feature type="compositionally biased region" description="Basic and acidic residues" evidence="5">
    <location>
        <begin position="301"/>
        <end position="318"/>
    </location>
</feature>
<dbReference type="SMART" id="SM00320">
    <property type="entry name" value="WD40"/>
    <property type="match status" value="7"/>
</dbReference>